<dbReference type="GO" id="GO:0008168">
    <property type="term" value="F:methyltransferase activity"/>
    <property type="evidence" value="ECO:0007669"/>
    <property type="project" value="UniProtKB-KW"/>
</dbReference>
<dbReference type="PANTHER" id="PTHR43619:SF2">
    <property type="entry name" value="S-ADENOSYL-L-METHIONINE-DEPENDENT METHYLTRANSFERASES SUPERFAMILY PROTEIN"/>
    <property type="match status" value="1"/>
</dbReference>
<dbReference type="EMBL" id="VSSQ01007409">
    <property type="protein sequence ID" value="MPM35821.1"/>
    <property type="molecule type" value="Genomic_DNA"/>
</dbReference>
<dbReference type="InterPro" id="IPR029063">
    <property type="entry name" value="SAM-dependent_MTases_sf"/>
</dbReference>
<comment type="caution">
    <text evidence="3">The sequence shown here is derived from an EMBL/GenBank/DDBJ whole genome shotgun (WGS) entry which is preliminary data.</text>
</comment>
<evidence type="ECO:0000313" key="3">
    <source>
        <dbReference type="EMBL" id="MPM35821.1"/>
    </source>
</evidence>
<sequence length="252" mass="28597">MTELEKTLFIPLLVRADESKKNDALFIDAKAIQISEKSTLDRKKYDGGAITTHGIIARTEYIDTVLLREIAHNESVTIINIGCGLDTRPYRLTIPEHVTWYDVDLPDVIRMRREHLSEKTNQTFLEGSILEDAWHASIVKKGKVVLIIEGVLVYFSKNEIETIFNVLHKSFAGALVIFDVLHSVFVGNGITSPFKWGVSDIADIDEEKLHIKILDHIATGELSKNRESLWFRMLDTVKVIKTRSQIIEALLT</sequence>
<gene>
    <name evidence="3" type="ORF">SDC9_82415</name>
</gene>
<name>A0A644Z735_9ZZZZ</name>
<dbReference type="InterPro" id="IPR016874">
    <property type="entry name" value="TcmP-like"/>
</dbReference>
<dbReference type="PIRSF" id="PIRSF028177">
    <property type="entry name" value="Polyketide_synth_Omtfrase_TcmP"/>
    <property type="match status" value="1"/>
</dbReference>
<dbReference type="Pfam" id="PF04072">
    <property type="entry name" value="LCM"/>
    <property type="match status" value="1"/>
</dbReference>
<reference evidence="3" key="1">
    <citation type="submission" date="2019-08" db="EMBL/GenBank/DDBJ databases">
        <authorList>
            <person name="Kucharzyk K."/>
            <person name="Murdoch R.W."/>
            <person name="Higgins S."/>
            <person name="Loffler F."/>
        </authorList>
    </citation>
    <scope>NUCLEOTIDE SEQUENCE</scope>
</reference>
<organism evidence="3">
    <name type="scientific">bioreactor metagenome</name>
    <dbReference type="NCBI Taxonomy" id="1076179"/>
    <lineage>
        <taxon>unclassified sequences</taxon>
        <taxon>metagenomes</taxon>
        <taxon>ecological metagenomes</taxon>
    </lineage>
</organism>
<evidence type="ECO:0008006" key="4">
    <source>
        <dbReference type="Google" id="ProtNLM"/>
    </source>
</evidence>
<dbReference type="Gene3D" id="3.40.50.150">
    <property type="entry name" value="Vaccinia Virus protein VP39"/>
    <property type="match status" value="1"/>
</dbReference>
<proteinExistence type="predicted"/>
<evidence type="ECO:0000256" key="2">
    <source>
        <dbReference type="ARBA" id="ARBA00022679"/>
    </source>
</evidence>
<dbReference type="PANTHER" id="PTHR43619">
    <property type="entry name" value="S-ADENOSYL-L-METHIONINE-DEPENDENT METHYLTRANSFERASE YKTD-RELATED"/>
    <property type="match status" value="1"/>
</dbReference>
<dbReference type="SUPFAM" id="SSF53335">
    <property type="entry name" value="S-adenosyl-L-methionine-dependent methyltransferases"/>
    <property type="match status" value="1"/>
</dbReference>
<evidence type="ECO:0000256" key="1">
    <source>
        <dbReference type="ARBA" id="ARBA00022603"/>
    </source>
</evidence>
<dbReference type="AlphaFoldDB" id="A0A644Z735"/>
<dbReference type="InterPro" id="IPR007213">
    <property type="entry name" value="Ppm1/Ppm2/Tcmp"/>
</dbReference>
<dbReference type="GO" id="GO:0032259">
    <property type="term" value="P:methylation"/>
    <property type="evidence" value="ECO:0007669"/>
    <property type="project" value="UniProtKB-KW"/>
</dbReference>
<keyword evidence="1" id="KW-0489">Methyltransferase</keyword>
<protein>
    <recommendedName>
        <fullName evidence="4">Tetracenomycin polyketide synthesis O-methyltransferase TcmP</fullName>
    </recommendedName>
</protein>
<keyword evidence="2" id="KW-0808">Transferase</keyword>
<accession>A0A644Z735</accession>